<dbReference type="SUPFAM" id="SSF54523">
    <property type="entry name" value="Pili subunits"/>
    <property type="match status" value="1"/>
</dbReference>
<comment type="similarity">
    <text evidence="9">Belongs to the GSP H family.</text>
</comment>
<proteinExistence type="inferred from homology"/>
<dbReference type="Proteomes" id="UP000326953">
    <property type="component" value="Unassembled WGS sequence"/>
</dbReference>
<dbReference type="InterPro" id="IPR022346">
    <property type="entry name" value="T2SS_GspH"/>
</dbReference>
<sequence length="182" mass="19946">MRQQGFTLIELLMGLMIAGIVLHLVSPAYAALTESNHREVTAQSLASAIRNARTLALSRNQSVVIHSINGDWSKGWRVILDISGKGPEDLNNPILVEHASATRVPIVGNWLVKRYIRFSSLGEPLMPKKNFQAGTLHLCDVREPISQLQVVLAATGRVSLRSDKAAQALCEKGTQSKQRTNT</sequence>
<dbReference type="GO" id="GO:0005886">
    <property type="term" value="C:plasma membrane"/>
    <property type="evidence" value="ECO:0007669"/>
    <property type="project" value="UniProtKB-SubCell"/>
</dbReference>
<dbReference type="Pfam" id="PF12019">
    <property type="entry name" value="GspH"/>
    <property type="match status" value="1"/>
</dbReference>
<dbReference type="GO" id="GO:0015627">
    <property type="term" value="C:type II protein secretion system complex"/>
    <property type="evidence" value="ECO:0007669"/>
    <property type="project" value="InterPro"/>
</dbReference>
<protein>
    <recommendedName>
        <fullName evidence="2">Type II secretion system protein H</fullName>
    </recommendedName>
    <alternativeName>
        <fullName evidence="10">General secretion pathway protein H</fullName>
    </alternativeName>
</protein>
<dbReference type="OrthoDB" id="5732776at2"/>
<dbReference type="Gene3D" id="3.55.40.10">
    <property type="entry name" value="minor pseudopilin epsh domain"/>
    <property type="match status" value="1"/>
</dbReference>
<keyword evidence="7" id="KW-1133">Transmembrane helix</keyword>
<evidence type="ECO:0000313" key="12">
    <source>
        <dbReference type="EMBL" id="VVM76267.1"/>
    </source>
</evidence>
<comment type="subcellular location">
    <subcellularLocation>
        <location evidence="1">Cell inner membrane</location>
        <topology evidence="1">Single-pass membrane protein</topology>
    </subcellularLocation>
</comment>
<feature type="domain" description="General secretion pathway GspH" evidence="11">
    <location>
        <begin position="41"/>
        <end position="156"/>
    </location>
</feature>
<dbReference type="AlphaFoldDB" id="A0A5E6S6A7"/>
<keyword evidence="3" id="KW-1003">Cell membrane</keyword>
<evidence type="ECO:0000256" key="9">
    <source>
        <dbReference type="ARBA" id="ARBA00025772"/>
    </source>
</evidence>
<organism evidence="12 13">
    <name type="scientific">Pseudomonas fluorescens</name>
    <dbReference type="NCBI Taxonomy" id="294"/>
    <lineage>
        <taxon>Bacteria</taxon>
        <taxon>Pseudomonadati</taxon>
        <taxon>Pseudomonadota</taxon>
        <taxon>Gammaproteobacteria</taxon>
        <taxon>Pseudomonadales</taxon>
        <taxon>Pseudomonadaceae</taxon>
        <taxon>Pseudomonas</taxon>
    </lineage>
</organism>
<evidence type="ECO:0000256" key="3">
    <source>
        <dbReference type="ARBA" id="ARBA00022475"/>
    </source>
</evidence>
<dbReference type="NCBIfam" id="TIGR02532">
    <property type="entry name" value="IV_pilin_GFxxxE"/>
    <property type="match status" value="1"/>
</dbReference>
<dbReference type="InterPro" id="IPR012902">
    <property type="entry name" value="N_methyl_site"/>
</dbReference>
<dbReference type="GO" id="GO:0015628">
    <property type="term" value="P:protein secretion by the type II secretion system"/>
    <property type="evidence" value="ECO:0007669"/>
    <property type="project" value="InterPro"/>
</dbReference>
<keyword evidence="6" id="KW-0812">Transmembrane</keyword>
<evidence type="ECO:0000256" key="8">
    <source>
        <dbReference type="ARBA" id="ARBA00023136"/>
    </source>
</evidence>
<dbReference type="InterPro" id="IPR045584">
    <property type="entry name" value="Pilin-like"/>
</dbReference>
<evidence type="ECO:0000256" key="7">
    <source>
        <dbReference type="ARBA" id="ARBA00022989"/>
    </source>
</evidence>
<name>A0A5E6S6A7_PSEFL</name>
<gene>
    <name evidence="12" type="ORF">PS662_02076</name>
</gene>
<keyword evidence="4" id="KW-0488">Methylation</keyword>
<evidence type="ECO:0000256" key="2">
    <source>
        <dbReference type="ARBA" id="ARBA00021549"/>
    </source>
</evidence>
<keyword evidence="5" id="KW-0997">Cell inner membrane</keyword>
<accession>A0A5E6S6A7</accession>
<dbReference type="EMBL" id="CABVHK010000006">
    <property type="protein sequence ID" value="VVM76267.1"/>
    <property type="molecule type" value="Genomic_DNA"/>
</dbReference>
<evidence type="ECO:0000256" key="4">
    <source>
        <dbReference type="ARBA" id="ARBA00022481"/>
    </source>
</evidence>
<reference evidence="12 13" key="1">
    <citation type="submission" date="2019-09" db="EMBL/GenBank/DDBJ databases">
        <authorList>
            <person name="Chandra G."/>
            <person name="Truman W A."/>
        </authorList>
    </citation>
    <scope>NUCLEOTIDE SEQUENCE [LARGE SCALE GENOMIC DNA]</scope>
    <source>
        <strain evidence="12">PS662</strain>
    </source>
</reference>
<evidence type="ECO:0000256" key="10">
    <source>
        <dbReference type="ARBA" id="ARBA00030775"/>
    </source>
</evidence>
<evidence type="ECO:0000256" key="1">
    <source>
        <dbReference type="ARBA" id="ARBA00004377"/>
    </source>
</evidence>
<dbReference type="RefSeq" id="WP_150710908.1">
    <property type="nucleotide sequence ID" value="NZ_CABVHK010000006.1"/>
</dbReference>
<evidence type="ECO:0000313" key="13">
    <source>
        <dbReference type="Proteomes" id="UP000326953"/>
    </source>
</evidence>
<evidence type="ECO:0000256" key="6">
    <source>
        <dbReference type="ARBA" id="ARBA00022692"/>
    </source>
</evidence>
<keyword evidence="8" id="KW-0472">Membrane</keyword>
<dbReference type="Pfam" id="PF07963">
    <property type="entry name" value="N_methyl"/>
    <property type="match status" value="1"/>
</dbReference>
<evidence type="ECO:0000256" key="5">
    <source>
        <dbReference type="ARBA" id="ARBA00022519"/>
    </source>
</evidence>
<evidence type="ECO:0000259" key="11">
    <source>
        <dbReference type="Pfam" id="PF12019"/>
    </source>
</evidence>